<dbReference type="EMBL" id="CM044705">
    <property type="protein sequence ID" value="KAI5661376.1"/>
    <property type="molecule type" value="Genomic_DNA"/>
</dbReference>
<protein>
    <submittedName>
        <fullName evidence="1">Uncharacterized protein</fullName>
    </submittedName>
</protein>
<name>A0ACC0AKY4_CATRO</name>
<reference evidence="2" key="1">
    <citation type="journal article" date="2023" name="Nat. Plants">
        <title>Single-cell RNA sequencing provides a high-resolution roadmap for understanding the multicellular compartmentation of specialized metabolism.</title>
        <authorList>
            <person name="Sun S."/>
            <person name="Shen X."/>
            <person name="Li Y."/>
            <person name="Li Y."/>
            <person name="Wang S."/>
            <person name="Li R."/>
            <person name="Zhang H."/>
            <person name="Shen G."/>
            <person name="Guo B."/>
            <person name="Wei J."/>
            <person name="Xu J."/>
            <person name="St-Pierre B."/>
            <person name="Chen S."/>
            <person name="Sun C."/>
        </authorList>
    </citation>
    <scope>NUCLEOTIDE SEQUENCE [LARGE SCALE GENOMIC DNA]</scope>
</reference>
<accession>A0ACC0AKY4</accession>
<organism evidence="1 2">
    <name type="scientific">Catharanthus roseus</name>
    <name type="common">Madagascar periwinkle</name>
    <name type="synonym">Vinca rosea</name>
    <dbReference type="NCBI Taxonomy" id="4058"/>
    <lineage>
        <taxon>Eukaryota</taxon>
        <taxon>Viridiplantae</taxon>
        <taxon>Streptophyta</taxon>
        <taxon>Embryophyta</taxon>
        <taxon>Tracheophyta</taxon>
        <taxon>Spermatophyta</taxon>
        <taxon>Magnoliopsida</taxon>
        <taxon>eudicotyledons</taxon>
        <taxon>Gunneridae</taxon>
        <taxon>Pentapetalae</taxon>
        <taxon>asterids</taxon>
        <taxon>lamiids</taxon>
        <taxon>Gentianales</taxon>
        <taxon>Apocynaceae</taxon>
        <taxon>Rauvolfioideae</taxon>
        <taxon>Vinceae</taxon>
        <taxon>Catharanthinae</taxon>
        <taxon>Catharanthus</taxon>
    </lineage>
</organism>
<proteinExistence type="predicted"/>
<evidence type="ECO:0000313" key="2">
    <source>
        <dbReference type="Proteomes" id="UP001060085"/>
    </source>
</evidence>
<dbReference type="Proteomes" id="UP001060085">
    <property type="component" value="Linkage Group LG05"/>
</dbReference>
<keyword evidence="2" id="KW-1185">Reference proteome</keyword>
<evidence type="ECO:0000313" key="1">
    <source>
        <dbReference type="EMBL" id="KAI5661376.1"/>
    </source>
</evidence>
<comment type="caution">
    <text evidence="1">The sequence shown here is derived from an EMBL/GenBank/DDBJ whole genome shotgun (WGS) entry which is preliminary data.</text>
</comment>
<sequence>MATDMRFGLFHKPLGGVHITWEDLWVTVSNGNKGGSRAILQGLTGPTHAANQFFSSNGFPCPALQNPSDHFLKTINKDFDEDIEEGKKPTEQVIEILVKSYISSDRYQEILTKTCHNEGEELEKNRNHANFLTQCQVLTRRSFKNMYRDLGYYWMRLAVYIALSIGLGTIFFDIGLTYSSIQARGSMLMFVASFLTFMAISSFPSDVEEIKVSERERLNGHYSSGAFVVGNTISSAPYLLLISLIPGAIAYFLTGLQHGIGTEKSTQHFIYFASILFVCMLLVESQMMIVSSLVPNFLMGIITGAGLIGLMVLGGGFFRLPNDLPKLFWKYPLYYLSFHKYAFQGLYKNEFQGRTFPNLHVEMGYSKWFGMVAFYRLLFVLIVEVDKVISLLSKRLCQVVTR</sequence>
<gene>
    <name evidence="1" type="ORF">M9H77_20699</name>
</gene>